<keyword evidence="8" id="KW-1185">Reference proteome</keyword>
<dbReference type="AlphaFoldDB" id="A0A512N3D8"/>
<sequence>MMTTKIKVAMVAAGLAASLMIGGAGPSLADEVTLRMAVPDWPPTRIMKKFFDEQYKPKSGNAVKLEVDFIPWPDFYTRVNASLTSGERKYNFIVSDSQWLGAFVEGGYFRKVNDLLEADPEFKKTFMDIHPSLLNAYSTYPYKSQNYYGFPQFPDVLVTYARKDVICDETEQKNFLAKYKKKLPCTGEEIDAMTWDDFRNVGEFFRRRKGEMLAGKPAEDDFYGIAVQAGKGYDFSSMQVNGLIWQMGGDIWDETKVPKGQAQGVVNSPAAVKALEKYLSLLEYMPPVAKTGTMDIFKTDELFREGKVAMNVNWIGLGEASLDPKISRVSDKLVFGMMPGTTGPDGKIVRWSNIGGQPFVLTTWTTDAQIKEAVEFVKWWLSSGIQHQFAAAGGQSGIKSVYSDPKYVAYRPWNRTWAPSLDWQKDVWHVPQFFELLTQQQDQFDRAITGKQNAKTTLDNIAKFQQNLLSEAGLIK</sequence>
<organism evidence="7 8">
    <name type="scientific">Reyranella soli</name>
    <dbReference type="NCBI Taxonomy" id="1230389"/>
    <lineage>
        <taxon>Bacteria</taxon>
        <taxon>Pseudomonadati</taxon>
        <taxon>Pseudomonadota</taxon>
        <taxon>Alphaproteobacteria</taxon>
        <taxon>Hyphomicrobiales</taxon>
        <taxon>Reyranellaceae</taxon>
        <taxon>Reyranella</taxon>
    </lineage>
</organism>
<comment type="caution">
    <text evidence="7">The sequence shown here is derived from an EMBL/GenBank/DDBJ whole genome shotgun (WGS) entry which is preliminary data.</text>
</comment>
<evidence type="ECO:0000256" key="5">
    <source>
        <dbReference type="ARBA" id="ARBA00022764"/>
    </source>
</evidence>
<dbReference type="Pfam" id="PF13416">
    <property type="entry name" value="SBP_bac_8"/>
    <property type="match status" value="1"/>
</dbReference>
<accession>A0A512N3D8</accession>
<dbReference type="PANTHER" id="PTHR43649">
    <property type="entry name" value="ARABINOSE-BINDING PROTEIN-RELATED"/>
    <property type="match status" value="1"/>
</dbReference>
<dbReference type="InterPro" id="IPR050490">
    <property type="entry name" value="Bact_solute-bd_prot1"/>
</dbReference>
<evidence type="ECO:0000313" key="7">
    <source>
        <dbReference type="EMBL" id="GEP53508.1"/>
    </source>
</evidence>
<protein>
    <submittedName>
        <fullName evidence="7">ABC transporter substrate-binding protein</fullName>
    </submittedName>
</protein>
<comment type="similarity">
    <text evidence="2">Belongs to the bacterial solute-binding protein 1 family.</text>
</comment>
<dbReference type="PANTHER" id="PTHR43649:SF34">
    <property type="entry name" value="ABC TRANSPORTER PERIPLASMIC-BINDING PROTEIN YCJN-RELATED"/>
    <property type="match status" value="1"/>
</dbReference>
<dbReference type="Proteomes" id="UP000321058">
    <property type="component" value="Unassembled WGS sequence"/>
</dbReference>
<keyword evidence="3" id="KW-0813">Transport</keyword>
<evidence type="ECO:0000256" key="6">
    <source>
        <dbReference type="SAM" id="SignalP"/>
    </source>
</evidence>
<evidence type="ECO:0000256" key="3">
    <source>
        <dbReference type="ARBA" id="ARBA00022448"/>
    </source>
</evidence>
<dbReference type="SUPFAM" id="SSF53850">
    <property type="entry name" value="Periplasmic binding protein-like II"/>
    <property type="match status" value="1"/>
</dbReference>
<dbReference type="GO" id="GO:0042597">
    <property type="term" value="C:periplasmic space"/>
    <property type="evidence" value="ECO:0007669"/>
    <property type="project" value="UniProtKB-SubCell"/>
</dbReference>
<dbReference type="EMBL" id="BKAJ01000012">
    <property type="protein sequence ID" value="GEP53508.1"/>
    <property type="molecule type" value="Genomic_DNA"/>
</dbReference>
<name>A0A512N3D8_9HYPH</name>
<evidence type="ECO:0000256" key="1">
    <source>
        <dbReference type="ARBA" id="ARBA00004418"/>
    </source>
</evidence>
<proteinExistence type="inferred from homology"/>
<reference evidence="7 8" key="1">
    <citation type="submission" date="2019-07" db="EMBL/GenBank/DDBJ databases">
        <title>Whole genome shotgun sequence of Reyranella soli NBRC 108950.</title>
        <authorList>
            <person name="Hosoyama A."/>
            <person name="Uohara A."/>
            <person name="Ohji S."/>
            <person name="Ichikawa N."/>
        </authorList>
    </citation>
    <scope>NUCLEOTIDE SEQUENCE [LARGE SCALE GENOMIC DNA]</scope>
    <source>
        <strain evidence="7 8">NBRC 108950</strain>
    </source>
</reference>
<evidence type="ECO:0000256" key="2">
    <source>
        <dbReference type="ARBA" id="ARBA00008520"/>
    </source>
</evidence>
<evidence type="ECO:0000313" key="8">
    <source>
        <dbReference type="Proteomes" id="UP000321058"/>
    </source>
</evidence>
<dbReference type="InterPro" id="IPR006059">
    <property type="entry name" value="SBP"/>
</dbReference>
<dbReference type="RefSeq" id="WP_246158011.1">
    <property type="nucleotide sequence ID" value="NZ_BKAJ01000012.1"/>
</dbReference>
<gene>
    <name evidence="7" type="ORF">RSO01_06740</name>
</gene>
<feature type="signal peptide" evidence="6">
    <location>
        <begin position="1"/>
        <end position="29"/>
    </location>
</feature>
<evidence type="ECO:0000256" key="4">
    <source>
        <dbReference type="ARBA" id="ARBA00022729"/>
    </source>
</evidence>
<comment type="subcellular location">
    <subcellularLocation>
        <location evidence="1">Periplasm</location>
    </subcellularLocation>
</comment>
<keyword evidence="5" id="KW-0574">Periplasm</keyword>
<dbReference type="Gene3D" id="3.40.190.10">
    <property type="entry name" value="Periplasmic binding protein-like II"/>
    <property type="match status" value="2"/>
</dbReference>
<feature type="chain" id="PRO_5021774894" evidence="6">
    <location>
        <begin position="30"/>
        <end position="476"/>
    </location>
</feature>
<keyword evidence="4 6" id="KW-0732">Signal</keyword>